<sequence>MCSVCSTLTQRNHSCGHQLLLRKGNATFCLFYPHKADEYHSVITQYEQRPRDHECKECQIRREAASKGLRGAERHDYIKKTYARTWEAKSKVEAKNAIAQAEKSRESTTPEMIDGLNKKAREQVKYYLRRNGRNKLNAMTRRDLLKTVLGSAEANDAIDRKALVRVFGSYCVWDQKDKTWKGMPSEERNALIATARRVNLSRTLEEGLAMTKPEDLEDPQESTE</sequence>
<protein>
    <submittedName>
        <fullName evidence="1">Uncharacterized protein</fullName>
    </submittedName>
</protein>
<evidence type="ECO:0000313" key="1">
    <source>
        <dbReference type="EMBL" id="KAI6084153.1"/>
    </source>
</evidence>
<keyword evidence="2" id="KW-1185">Reference proteome</keyword>
<evidence type="ECO:0000313" key="2">
    <source>
        <dbReference type="Proteomes" id="UP001497680"/>
    </source>
</evidence>
<dbReference type="Proteomes" id="UP001497680">
    <property type="component" value="Unassembled WGS sequence"/>
</dbReference>
<proteinExistence type="predicted"/>
<accession>A0ACC0CUU3</accession>
<dbReference type="EMBL" id="MU394341">
    <property type="protein sequence ID" value="KAI6084153.1"/>
    <property type="molecule type" value="Genomic_DNA"/>
</dbReference>
<reference evidence="1 2" key="1">
    <citation type="journal article" date="2022" name="New Phytol.">
        <title>Ecological generalism drives hyperdiversity of secondary metabolite gene clusters in xylarialean endophytes.</title>
        <authorList>
            <person name="Franco M.E.E."/>
            <person name="Wisecaver J.H."/>
            <person name="Arnold A.E."/>
            <person name="Ju Y.M."/>
            <person name="Slot J.C."/>
            <person name="Ahrendt S."/>
            <person name="Moore L.P."/>
            <person name="Eastman K.E."/>
            <person name="Scott K."/>
            <person name="Konkel Z."/>
            <person name="Mondo S.J."/>
            <person name="Kuo A."/>
            <person name="Hayes R.D."/>
            <person name="Haridas S."/>
            <person name="Andreopoulos B."/>
            <person name="Riley R."/>
            <person name="LaButti K."/>
            <person name="Pangilinan J."/>
            <person name="Lipzen A."/>
            <person name="Amirebrahimi M."/>
            <person name="Yan J."/>
            <person name="Adam C."/>
            <person name="Keymanesh K."/>
            <person name="Ng V."/>
            <person name="Louie K."/>
            <person name="Northen T."/>
            <person name="Drula E."/>
            <person name="Henrissat B."/>
            <person name="Hsieh H.M."/>
            <person name="Youens-Clark K."/>
            <person name="Lutzoni F."/>
            <person name="Miadlikowska J."/>
            <person name="Eastwood D.C."/>
            <person name="Hamelin R.C."/>
            <person name="Grigoriev I.V."/>
            <person name="U'Ren J.M."/>
        </authorList>
    </citation>
    <scope>NUCLEOTIDE SEQUENCE [LARGE SCALE GENOMIC DNA]</scope>
    <source>
        <strain evidence="1 2">ER1909</strain>
    </source>
</reference>
<organism evidence="1 2">
    <name type="scientific">Hypoxylon rubiginosum</name>
    <dbReference type="NCBI Taxonomy" id="110542"/>
    <lineage>
        <taxon>Eukaryota</taxon>
        <taxon>Fungi</taxon>
        <taxon>Dikarya</taxon>
        <taxon>Ascomycota</taxon>
        <taxon>Pezizomycotina</taxon>
        <taxon>Sordariomycetes</taxon>
        <taxon>Xylariomycetidae</taxon>
        <taxon>Xylariales</taxon>
        <taxon>Hypoxylaceae</taxon>
        <taxon>Hypoxylon</taxon>
    </lineage>
</organism>
<comment type="caution">
    <text evidence="1">The sequence shown here is derived from an EMBL/GenBank/DDBJ whole genome shotgun (WGS) entry which is preliminary data.</text>
</comment>
<gene>
    <name evidence="1" type="ORF">F4821DRAFT_280338</name>
</gene>
<name>A0ACC0CUU3_9PEZI</name>